<dbReference type="InterPro" id="IPR028871">
    <property type="entry name" value="BlueCu_1_BS"/>
</dbReference>
<dbReference type="PROSITE" id="PS00196">
    <property type="entry name" value="COPPER_BLUE"/>
    <property type="match status" value="1"/>
</dbReference>
<evidence type="ECO:0000256" key="8">
    <source>
        <dbReference type="SAM" id="Phobius"/>
    </source>
</evidence>
<keyword evidence="5" id="KW-0186">Copper</keyword>
<keyword evidence="3" id="KW-0479">Metal-binding</keyword>
<dbReference type="Pfam" id="PF00127">
    <property type="entry name" value="Copper-bind"/>
    <property type="match status" value="1"/>
</dbReference>
<dbReference type="InterPro" id="IPR008972">
    <property type="entry name" value="Cupredoxin"/>
</dbReference>
<evidence type="ECO:0000256" key="1">
    <source>
        <dbReference type="ARBA" id="ARBA00004370"/>
    </source>
</evidence>
<evidence type="ECO:0000256" key="7">
    <source>
        <dbReference type="SAM" id="MobiDB-lite"/>
    </source>
</evidence>
<keyword evidence="8" id="KW-0812">Transmembrane</keyword>
<keyword evidence="2" id="KW-0813">Transport</keyword>
<reference evidence="10 11" key="1">
    <citation type="submission" date="2022-09" db="EMBL/GenBank/DDBJ databases">
        <title>Enrichment on poylsaccharides allowed isolation of novel metabolic and taxonomic groups of Haloarchaea.</title>
        <authorList>
            <person name="Sorokin D.Y."/>
            <person name="Elcheninov A.G."/>
            <person name="Khizhniak T.V."/>
            <person name="Kolganova T.V."/>
            <person name="Kublanov I.V."/>
        </authorList>
    </citation>
    <scope>NUCLEOTIDE SEQUENCE [LARGE SCALE GENOMIC DNA]</scope>
    <source>
        <strain evidence="10 11">AArc-curdl1</strain>
    </source>
</reference>
<comment type="subcellular location">
    <subcellularLocation>
        <location evidence="1">Membrane</location>
    </subcellularLocation>
</comment>
<dbReference type="GO" id="GO:0009055">
    <property type="term" value="F:electron transfer activity"/>
    <property type="evidence" value="ECO:0007669"/>
    <property type="project" value="InterPro"/>
</dbReference>
<keyword evidence="4" id="KW-0249">Electron transport</keyword>
<dbReference type="GO" id="GO:0016020">
    <property type="term" value="C:membrane"/>
    <property type="evidence" value="ECO:0007669"/>
    <property type="project" value="UniProtKB-SubCell"/>
</dbReference>
<evidence type="ECO:0000313" key="11">
    <source>
        <dbReference type="Proteomes" id="UP001321047"/>
    </source>
</evidence>
<gene>
    <name evidence="10" type="ORF">OB919_18720</name>
</gene>
<dbReference type="Proteomes" id="UP001321047">
    <property type="component" value="Unassembled WGS sequence"/>
</dbReference>
<dbReference type="GO" id="GO:0005507">
    <property type="term" value="F:copper ion binding"/>
    <property type="evidence" value="ECO:0007669"/>
    <property type="project" value="InterPro"/>
</dbReference>
<dbReference type="PANTHER" id="PTHR34192:SF10">
    <property type="entry name" value="PLASTOCYANIN MAJOR ISOFORM, CHLOROPLASTIC-RELATED"/>
    <property type="match status" value="1"/>
</dbReference>
<feature type="region of interest" description="Disordered" evidence="7">
    <location>
        <begin position="33"/>
        <end position="65"/>
    </location>
</feature>
<keyword evidence="11" id="KW-1185">Reference proteome</keyword>
<dbReference type="Gene3D" id="2.60.40.420">
    <property type="entry name" value="Cupredoxins - blue copper proteins"/>
    <property type="match status" value="1"/>
</dbReference>
<evidence type="ECO:0000313" key="10">
    <source>
        <dbReference type="EMBL" id="MCU4753986.1"/>
    </source>
</evidence>
<accession>A0AAP3E7U4</accession>
<keyword evidence="6 8" id="KW-0472">Membrane</keyword>
<feature type="compositionally biased region" description="Acidic residues" evidence="7">
    <location>
        <begin position="40"/>
        <end position="62"/>
    </location>
</feature>
<dbReference type="InterPro" id="IPR000923">
    <property type="entry name" value="BlueCu_1"/>
</dbReference>
<dbReference type="PANTHER" id="PTHR34192">
    <property type="entry name" value="PLASTOCYANIN MAJOR ISOFORM, CHLOROPLASTIC-RELATED"/>
    <property type="match status" value="1"/>
</dbReference>
<evidence type="ECO:0000256" key="4">
    <source>
        <dbReference type="ARBA" id="ARBA00022982"/>
    </source>
</evidence>
<evidence type="ECO:0000256" key="5">
    <source>
        <dbReference type="ARBA" id="ARBA00023008"/>
    </source>
</evidence>
<protein>
    <submittedName>
        <fullName evidence="10">Plastocyanin/azurin family copper-binding protein</fullName>
    </submittedName>
</protein>
<proteinExistence type="predicted"/>
<organism evidence="10 11">
    <name type="scientific">Natronosalvus hydrolyticus</name>
    <dbReference type="NCBI Taxonomy" id="2979988"/>
    <lineage>
        <taxon>Archaea</taxon>
        <taxon>Methanobacteriati</taxon>
        <taxon>Methanobacteriota</taxon>
        <taxon>Stenosarchaea group</taxon>
        <taxon>Halobacteria</taxon>
        <taxon>Halobacteriales</taxon>
        <taxon>Natrialbaceae</taxon>
        <taxon>Natronosalvus</taxon>
    </lineage>
</organism>
<dbReference type="EMBL" id="JAOPJZ010000026">
    <property type="protein sequence ID" value="MCU4753986.1"/>
    <property type="molecule type" value="Genomic_DNA"/>
</dbReference>
<dbReference type="AlphaFoldDB" id="A0AAP3E7U4"/>
<evidence type="ECO:0000256" key="2">
    <source>
        <dbReference type="ARBA" id="ARBA00022448"/>
    </source>
</evidence>
<sequence>MPRDLATADSVHLDRRKALHGLAFLLASTLWPGSVTAQDDTAEDETQDEPDEEPDEDEEDDTVQPADSVIVELVDFAYEPSTASDLEIPPGTRVEFVWITDNHNIVVDDQPEDADWDGYEPIEDTGFEYEYTFEVEGTYDFHCAPHIGLGMIGTIVVDPEASPDDDAVIPEVVPFSAWTLAIATVVSLVAVLALTYMFMRFGGATGE</sequence>
<name>A0AAP3E7U4_9EURY</name>
<dbReference type="RefSeq" id="WP_342810291.1">
    <property type="nucleotide sequence ID" value="NZ_JAOPJZ010000026.1"/>
</dbReference>
<comment type="caution">
    <text evidence="10">The sequence shown here is derived from an EMBL/GenBank/DDBJ whole genome shotgun (WGS) entry which is preliminary data.</text>
</comment>
<evidence type="ECO:0000259" key="9">
    <source>
        <dbReference type="Pfam" id="PF00127"/>
    </source>
</evidence>
<keyword evidence="8" id="KW-1133">Transmembrane helix</keyword>
<evidence type="ECO:0000256" key="3">
    <source>
        <dbReference type="ARBA" id="ARBA00022723"/>
    </source>
</evidence>
<feature type="domain" description="Blue (type 1) copper" evidence="9">
    <location>
        <begin position="76"/>
        <end position="157"/>
    </location>
</feature>
<dbReference type="SUPFAM" id="SSF49503">
    <property type="entry name" value="Cupredoxins"/>
    <property type="match status" value="1"/>
</dbReference>
<evidence type="ECO:0000256" key="6">
    <source>
        <dbReference type="ARBA" id="ARBA00023136"/>
    </source>
</evidence>
<feature type="transmembrane region" description="Helical" evidence="8">
    <location>
        <begin position="175"/>
        <end position="199"/>
    </location>
</feature>